<feature type="compositionally biased region" description="Low complexity" evidence="3">
    <location>
        <begin position="499"/>
        <end position="528"/>
    </location>
</feature>
<dbReference type="SUPFAM" id="SSF50978">
    <property type="entry name" value="WD40 repeat-like"/>
    <property type="match status" value="1"/>
</dbReference>
<dbReference type="InterPro" id="IPR015943">
    <property type="entry name" value="WD40/YVTN_repeat-like_dom_sf"/>
</dbReference>
<dbReference type="SMART" id="SM00320">
    <property type="entry name" value="WD40"/>
    <property type="match status" value="4"/>
</dbReference>
<gene>
    <name evidence="4" type="ORF">CEUR00632_LOCUS10660</name>
</gene>
<dbReference type="EMBL" id="HBEC01023326">
    <property type="protein sequence ID" value="CAD8290864.1"/>
    <property type="molecule type" value="Transcribed_RNA"/>
</dbReference>
<dbReference type="PROSITE" id="PS50294">
    <property type="entry name" value="WD_REPEATS_REGION"/>
    <property type="match status" value="1"/>
</dbReference>
<feature type="compositionally biased region" description="Pro residues" evidence="3">
    <location>
        <begin position="543"/>
        <end position="552"/>
    </location>
</feature>
<sequence length="831" mass="85484">MGPPLIQTLNTDAAANECNRMLRSHDEVTSLLAVRGQLMRHFLVAGWDRQITFYDDNPDADEMPPGRRLTGHKADILDMAMMERFPTLVAACDDGEIWCWNIDSGAPRRVLIQRRAGLAPNERAAEVVRFWRRGADNSVLFAAYADRYLRVWEVHGGTLLLEMFTGHKLGETLTALAIDSSGRLVATADTAGYIKIWDSTTFSVKYGSAVPGQDVSGHGCLTETCVWRGHTRQVSHLEWTEQPGEGAFLLSSSLDHSIKMWTPDGTLVGVCGEATWRLGDRATWAAASRQPLDEMEAYELSHGRGMPASTRHLSKDYTFAGALDAPDEDDEGNDGGGGGGRNGSGIDEDDSDSGGDSSGERSIGVSAAVGVPRLAPVSFRGPGAADLSSWAGQSPLRAGSMVVPPSSRWHGGLSGSGVPTMAAAELLSFDERGGAGAGGHRRRPVSAAVAPAYYGKRSYTSGIASPASRGNANSGSGSGSGTATSNKPAATAPALARPSSGVVRAAGAGIAARSASARAASARAAQRAAEMRGDPAAAAAALFPPPPPPSPPLRLHHKPPHEQASPCRAGVPRQAGRPLSGSLHRGASGAPAGTTPMLASKPAPLQASRLSPARNRLAEGGTASQSQSLGGGDGAGAGGGRGPRVGLSGVRQPSMPSAVARVLDATARERMVRVKSARRFERNLSMASGHTSFGVHTAMSTAGSGTGAPSTLACGSFYSAAGDAVCGDGDEARSSMGVSEESSDDGTAAAAVPTALWLSEFERRGGGLHVAAAAAAGAASAATPGSRRDVFAPAGSESYNHASVAGRPRDAVAHLMHVSEPVPLPEAPAPL</sequence>
<keyword evidence="2" id="KW-0853">WD repeat</keyword>
<feature type="region of interest" description="Disordered" evidence="3">
    <location>
        <begin position="322"/>
        <end position="362"/>
    </location>
</feature>
<evidence type="ECO:0000256" key="2">
    <source>
        <dbReference type="PROSITE-ProRule" id="PRU00221"/>
    </source>
</evidence>
<evidence type="ECO:0000256" key="1">
    <source>
        <dbReference type="ARBA" id="ARBA00022737"/>
    </source>
</evidence>
<dbReference type="PANTHER" id="PTHR44324:SF4">
    <property type="entry name" value="WD40 REPEAT DOMAIN 95"/>
    <property type="match status" value="1"/>
</dbReference>
<accession>A0A7R9VBT3</accession>
<dbReference type="PROSITE" id="PS50082">
    <property type="entry name" value="WD_REPEATS_2"/>
    <property type="match status" value="2"/>
</dbReference>
<evidence type="ECO:0000256" key="3">
    <source>
        <dbReference type="SAM" id="MobiDB-lite"/>
    </source>
</evidence>
<dbReference type="InterPro" id="IPR001680">
    <property type="entry name" value="WD40_rpt"/>
</dbReference>
<feature type="compositionally biased region" description="Low complexity" evidence="3">
    <location>
        <begin position="464"/>
        <end position="486"/>
    </location>
</feature>
<feature type="compositionally biased region" description="Gly residues" evidence="3">
    <location>
        <begin position="629"/>
        <end position="643"/>
    </location>
</feature>
<dbReference type="Gene3D" id="2.130.10.10">
    <property type="entry name" value="YVTN repeat-like/Quinoprotein amine dehydrogenase"/>
    <property type="match status" value="1"/>
</dbReference>
<dbReference type="Pfam" id="PF00400">
    <property type="entry name" value="WD40"/>
    <property type="match status" value="3"/>
</dbReference>
<feature type="region of interest" description="Disordered" evidence="3">
    <location>
        <begin position="461"/>
        <end position="652"/>
    </location>
</feature>
<proteinExistence type="predicted"/>
<feature type="compositionally biased region" description="Gly residues" evidence="3">
    <location>
        <begin position="334"/>
        <end position="343"/>
    </location>
</feature>
<dbReference type="InterPro" id="IPR036322">
    <property type="entry name" value="WD40_repeat_dom_sf"/>
</dbReference>
<keyword evidence="1" id="KW-0677">Repeat</keyword>
<feature type="repeat" description="WD" evidence="2">
    <location>
        <begin position="227"/>
        <end position="261"/>
    </location>
</feature>
<feature type="repeat" description="WD" evidence="2">
    <location>
        <begin position="69"/>
        <end position="110"/>
    </location>
</feature>
<protein>
    <submittedName>
        <fullName evidence="4">Uncharacterized protein</fullName>
    </submittedName>
</protein>
<dbReference type="AlphaFoldDB" id="A0A7R9VBT3"/>
<name>A0A7R9VBT3_9CHLO</name>
<organism evidence="4">
    <name type="scientific">Chlamydomonas euryale</name>
    <dbReference type="NCBI Taxonomy" id="1486919"/>
    <lineage>
        <taxon>Eukaryota</taxon>
        <taxon>Viridiplantae</taxon>
        <taxon>Chlorophyta</taxon>
        <taxon>core chlorophytes</taxon>
        <taxon>Chlorophyceae</taxon>
        <taxon>CS clade</taxon>
        <taxon>Chlamydomonadales</taxon>
        <taxon>Chlamydomonadaceae</taxon>
        <taxon>Chlamydomonas</taxon>
    </lineage>
</organism>
<dbReference type="InterPro" id="IPR051242">
    <property type="entry name" value="WD-EF-hand_domain"/>
</dbReference>
<evidence type="ECO:0000313" key="4">
    <source>
        <dbReference type="EMBL" id="CAD8290864.1"/>
    </source>
</evidence>
<dbReference type="PANTHER" id="PTHR44324">
    <property type="entry name" value="WD40 REPEAT DOMAIN 95"/>
    <property type="match status" value="1"/>
</dbReference>
<reference evidence="4" key="1">
    <citation type="submission" date="2021-01" db="EMBL/GenBank/DDBJ databases">
        <authorList>
            <person name="Corre E."/>
            <person name="Pelletier E."/>
            <person name="Niang G."/>
            <person name="Scheremetjew M."/>
            <person name="Finn R."/>
            <person name="Kale V."/>
            <person name="Holt S."/>
            <person name="Cochrane G."/>
            <person name="Meng A."/>
            <person name="Brown T."/>
            <person name="Cohen L."/>
        </authorList>
    </citation>
    <scope>NUCLEOTIDE SEQUENCE</scope>
    <source>
        <strain evidence="4">CCMP219</strain>
    </source>
</reference>